<proteinExistence type="predicted"/>
<accession>A0A9C6X3F4</accession>
<dbReference type="RefSeq" id="XP_052128434.1">
    <property type="nucleotide sequence ID" value="XM_052272474.1"/>
</dbReference>
<evidence type="ECO:0000313" key="3">
    <source>
        <dbReference type="RefSeq" id="XP_052128434.1"/>
    </source>
</evidence>
<gene>
    <name evidence="3" type="primary">LOC113209251</name>
</gene>
<feature type="compositionally biased region" description="Basic residues" evidence="1">
    <location>
        <begin position="1"/>
        <end position="14"/>
    </location>
</feature>
<dbReference type="GeneID" id="113209251"/>
<dbReference type="AlphaFoldDB" id="A0A9C6X3F4"/>
<feature type="compositionally biased region" description="Basic residues" evidence="1">
    <location>
        <begin position="93"/>
        <end position="102"/>
    </location>
</feature>
<feature type="compositionally biased region" description="Acidic residues" evidence="1">
    <location>
        <begin position="22"/>
        <end position="35"/>
    </location>
</feature>
<dbReference type="Proteomes" id="UP000504606">
    <property type="component" value="Unplaced"/>
</dbReference>
<evidence type="ECO:0000313" key="2">
    <source>
        <dbReference type="Proteomes" id="UP000504606"/>
    </source>
</evidence>
<name>A0A9C6X3F4_FRAOC</name>
<reference evidence="3" key="1">
    <citation type="submission" date="2025-08" db="UniProtKB">
        <authorList>
            <consortium name="RefSeq"/>
        </authorList>
    </citation>
    <scope>IDENTIFICATION</scope>
    <source>
        <tissue evidence="3">Whole organism</tissue>
    </source>
</reference>
<dbReference type="KEGG" id="foc:113209251"/>
<feature type="compositionally biased region" description="Basic and acidic residues" evidence="1">
    <location>
        <begin position="46"/>
        <end position="58"/>
    </location>
</feature>
<feature type="region of interest" description="Disordered" evidence="1">
    <location>
        <begin position="1"/>
        <end position="157"/>
    </location>
</feature>
<feature type="compositionally biased region" description="Low complexity" evidence="1">
    <location>
        <begin position="144"/>
        <end position="157"/>
    </location>
</feature>
<protein>
    <submittedName>
        <fullName evidence="3">Uncharacterized protein LOC113209251</fullName>
    </submittedName>
</protein>
<sequence>MEKTSTRQKIKQKHMTSSSDNDSADTLDEESEEEETMTKHSSKPTDSCKKRVSKNEKSSKKRKREPSRIEDCDSDSDSSLPENKKHKTEDRKYKKTTKKSRRNSSSSSDESEPKKKKTSKTNKESSSDNSDSDSESSAEDSDNLDSLNSNTSNLTCSNIKKNVPHKIMKLFITKHSGYHGPYKTCIATLKDNKSQLIKVKMPKPVADMSKQLQKKILEKIKKQKNPRFMVTGIHKKRKPSGKGHYETYDYKFLWN</sequence>
<keyword evidence="2" id="KW-1185">Reference proteome</keyword>
<organism evidence="2 3">
    <name type="scientific">Frankliniella occidentalis</name>
    <name type="common">Western flower thrips</name>
    <name type="synonym">Euthrips occidentalis</name>
    <dbReference type="NCBI Taxonomy" id="133901"/>
    <lineage>
        <taxon>Eukaryota</taxon>
        <taxon>Metazoa</taxon>
        <taxon>Ecdysozoa</taxon>
        <taxon>Arthropoda</taxon>
        <taxon>Hexapoda</taxon>
        <taxon>Insecta</taxon>
        <taxon>Pterygota</taxon>
        <taxon>Neoptera</taxon>
        <taxon>Paraneoptera</taxon>
        <taxon>Thysanoptera</taxon>
        <taxon>Terebrantia</taxon>
        <taxon>Thripoidea</taxon>
        <taxon>Thripidae</taxon>
        <taxon>Frankliniella</taxon>
    </lineage>
</organism>
<feature type="compositionally biased region" description="Acidic residues" evidence="1">
    <location>
        <begin position="130"/>
        <end position="143"/>
    </location>
</feature>
<evidence type="ECO:0000256" key="1">
    <source>
        <dbReference type="SAM" id="MobiDB-lite"/>
    </source>
</evidence>